<dbReference type="EMBL" id="AMFJ01000097">
    <property type="protein sequence ID" value="EKE29786.1"/>
    <property type="molecule type" value="Genomic_DNA"/>
</dbReference>
<dbReference type="AlphaFoldDB" id="K2FEZ2"/>
<proteinExistence type="predicted"/>
<accession>K2FEZ2</accession>
<reference evidence="1" key="1">
    <citation type="journal article" date="2012" name="Science">
        <title>Fermentation, hydrogen, and sulfur metabolism in multiple uncultivated bacterial phyla.</title>
        <authorList>
            <person name="Wrighton K.C."/>
            <person name="Thomas B.C."/>
            <person name="Sharon I."/>
            <person name="Miller C.S."/>
            <person name="Castelle C.J."/>
            <person name="VerBerkmoes N.C."/>
            <person name="Wilkins M.J."/>
            <person name="Hettich R.L."/>
            <person name="Lipton M.S."/>
            <person name="Williams K.H."/>
            <person name="Long P.E."/>
            <person name="Banfield J.F."/>
        </authorList>
    </citation>
    <scope>NUCLEOTIDE SEQUENCE [LARGE SCALE GENOMIC DNA]</scope>
</reference>
<sequence>MEVFLMKEMMDYSEVYKVRWANLLSSELKRRHFHNFISFQRNHIALEPQSQLMNMFRRLFRKS</sequence>
<gene>
    <name evidence="1" type="ORF">ACD_2C00097G0009</name>
</gene>
<comment type="caution">
    <text evidence="1">The sequence shown here is derived from an EMBL/GenBank/DDBJ whole genome shotgun (WGS) entry which is preliminary data.</text>
</comment>
<name>K2FEZ2_9BACT</name>
<protein>
    <submittedName>
        <fullName evidence="1">Uncharacterized protein</fullName>
    </submittedName>
</protein>
<organism evidence="1">
    <name type="scientific">uncultured bacterium</name>
    <name type="common">gcode 4</name>
    <dbReference type="NCBI Taxonomy" id="1234023"/>
    <lineage>
        <taxon>Bacteria</taxon>
        <taxon>environmental samples</taxon>
    </lineage>
</organism>
<evidence type="ECO:0000313" key="1">
    <source>
        <dbReference type="EMBL" id="EKE29786.1"/>
    </source>
</evidence>